<keyword evidence="3" id="KW-1185">Reference proteome</keyword>
<evidence type="ECO:0000313" key="1">
    <source>
        <dbReference type="EMBL" id="KFB37021.1"/>
    </source>
</evidence>
<dbReference type="EMBL" id="ATLV01012787">
    <property type="status" value="NOT_ANNOTATED_CDS"/>
    <property type="molecule type" value="Genomic_DNA"/>
</dbReference>
<dbReference type="VEuPathDB" id="VectorBase:ASIS020694"/>
<sequence>MPVMVIGTFGGSSKPGRLEDFLRPFITEVNELFQRGLKLGGKVIPFMLRAVIADAPMRAYLKATVNFNGKHGCLSCTTVGRSERSGRGRTTVFETVNAPLRTDAAFRNWDYPEHQTGRTPLEDIAHLDMIKGFPVGERLHLIDEGVTKKFLMACWQTALMHANLFIGEADRRMSFLHF</sequence>
<gene>
    <name evidence="1" type="ORF">ZHAS_00004207</name>
</gene>
<evidence type="ECO:0000313" key="3">
    <source>
        <dbReference type="Proteomes" id="UP000030765"/>
    </source>
</evidence>
<organism evidence="1">
    <name type="scientific">Anopheles sinensis</name>
    <name type="common">Mosquito</name>
    <dbReference type="NCBI Taxonomy" id="74873"/>
    <lineage>
        <taxon>Eukaryota</taxon>
        <taxon>Metazoa</taxon>
        <taxon>Ecdysozoa</taxon>
        <taxon>Arthropoda</taxon>
        <taxon>Hexapoda</taxon>
        <taxon>Insecta</taxon>
        <taxon>Pterygota</taxon>
        <taxon>Neoptera</taxon>
        <taxon>Endopterygota</taxon>
        <taxon>Diptera</taxon>
        <taxon>Nematocera</taxon>
        <taxon>Culicoidea</taxon>
        <taxon>Culicidae</taxon>
        <taxon>Anophelinae</taxon>
        <taxon>Anopheles</taxon>
    </lineage>
</organism>
<dbReference type="PANTHER" id="PTHR33053:SF9">
    <property type="entry name" value="AGAP000105-PA"/>
    <property type="match status" value="1"/>
</dbReference>
<name>A0A084VGC7_ANOSI</name>
<dbReference type="OrthoDB" id="7743658at2759"/>
<reference evidence="1 3" key="1">
    <citation type="journal article" date="2014" name="BMC Genomics">
        <title>Genome sequence of Anopheles sinensis provides insight into genetics basis of mosquito competence for malaria parasites.</title>
        <authorList>
            <person name="Zhou D."/>
            <person name="Zhang D."/>
            <person name="Ding G."/>
            <person name="Shi L."/>
            <person name="Hou Q."/>
            <person name="Ye Y."/>
            <person name="Xu Y."/>
            <person name="Zhou H."/>
            <person name="Xiong C."/>
            <person name="Li S."/>
            <person name="Yu J."/>
            <person name="Hong S."/>
            <person name="Yu X."/>
            <person name="Zou P."/>
            <person name="Chen C."/>
            <person name="Chang X."/>
            <person name="Wang W."/>
            <person name="Lv Y."/>
            <person name="Sun Y."/>
            <person name="Ma L."/>
            <person name="Shen B."/>
            <person name="Zhu C."/>
        </authorList>
    </citation>
    <scope>NUCLEOTIDE SEQUENCE [LARGE SCALE GENOMIC DNA]</scope>
</reference>
<accession>A0A084VGC7</accession>
<dbReference type="OMA" id="NIHALIC"/>
<dbReference type="EnsemblMetazoa" id="ASIC004207-RA">
    <property type="protein sequence ID" value="ASIC004207-PA"/>
    <property type="gene ID" value="ASIC004207"/>
</dbReference>
<dbReference type="VEuPathDB" id="VectorBase:ASIC004207"/>
<dbReference type="PANTHER" id="PTHR33053">
    <property type="entry name" value="PROTEIN, PUTATIVE-RELATED"/>
    <property type="match status" value="1"/>
</dbReference>
<evidence type="ECO:0000313" key="2">
    <source>
        <dbReference type="EnsemblMetazoa" id="ASIC004207-PA"/>
    </source>
</evidence>
<protein>
    <submittedName>
        <fullName evidence="1 2">Uncharacterized protein</fullName>
    </submittedName>
</protein>
<dbReference type="EMBL" id="KE524815">
    <property type="protein sequence ID" value="KFB37021.1"/>
    <property type="molecule type" value="Genomic_DNA"/>
</dbReference>
<dbReference type="Proteomes" id="UP000030765">
    <property type="component" value="Unassembled WGS sequence"/>
</dbReference>
<dbReference type="STRING" id="74873.A0A084VGC7"/>
<reference evidence="2" key="2">
    <citation type="submission" date="2020-05" db="UniProtKB">
        <authorList>
            <consortium name="EnsemblMetazoa"/>
        </authorList>
    </citation>
    <scope>IDENTIFICATION</scope>
</reference>
<dbReference type="AlphaFoldDB" id="A0A084VGC7"/>
<proteinExistence type="predicted"/>